<dbReference type="InterPro" id="IPR002937">
    <property type="entry name" value="Amino_oxidase"/>
</dbReference>
<dbReference type="EMBL" id="HBIZ01029691">
    <property type="protein sequence ID" value="CAE0766288.1"/>
    <property type="molecule type" value="Transcribed_RNA"/>
</dbReference>
<protein>
    <recommendedName>
        <fullName evidence="1">Amine oxidase domain-containing protein</fullName>
    </recommendedName>
</protein>
<gene>
    <name evidence="2" type="ORF">PCAR00345_LOCUS18900</name>
</gene>
<dbReference type="PANTHER" id="PTHR23357:SF1">
    <property type="entry name" value="RENALASE"/>
    <property type="match status" value="1"/>
</dbReference>
<evidence type="ECO:0000313" key="2">
    <source>
        <dbReference type="EMBL" id="CAE0766288.1"/>
    </source>
</evidence>
<accession>A0A7S4BHQ0</accession>
<dbReference type="Pfam" id="PF01593">
    <property type="entry name" value="Amino_oxidase"/>
    <property type="match status" value="1"/>
</dbReference>
<name>A0A7S4BHQ0_CHRCT</name>
<dbReference type="AlphaFoldDB" id="A0A7S4BHQ0"/>
<dbReference type="Gene3D" id="3.90.660.10">
    <property type="match status" value="1"/>
</dbReference>
<dbReference type="InterPro" id="IPR040174">
    <property type="entry name" value="RNLS"/>
</dbReference>
<feature type="domain" description="Amine oxidase" evidence="1">
    <location>
        <begin position="59"/>
        <end position="324"/>
    </location>
</feature>
<dbReference type="PANTHER" id="PTHR23357">
    <property type="entry name" value="RENALASE"/>
    <property type="match status" value="1"/>
</dbReference>
<dbReference type="Gene3D" id="3.50.50.60">
    <property type="entry name" value="FAD/NAD(P)-binding domain"/>
    <property type="match status" value="1"/>
</dbReference>
<dbReference type="GO" id="GO:0005576">
    <property type="term" value="C:extracellular region"/>
    <property type="evidence" value="ECO:0007669"/>
    <property type="project" value="TreeGrafter"/>
</dbReference>
<organism evidence="2">
    <name type="scientific">Chrysotila carterae</name>
    <name type="common">Marine alga</name>
    <name type="synonym">Syracosphaera carterae</name>
    <dbReference type="NCBI Taxonomy" id="13221"/>
    <lineage>
        <taxon>Eukaryota</taxon>
        <taxon>Haptista</taxon>
        <taxon>Haptophyta</taxon>
        <taxon>Prymnesiophyceae</taxon>
        <taxon>Isochrysidales</taxon>
        <taxon>Isochrysidaceae</taxon>
        <taxon>Chrysotila</taxon>
    </lineage>
</organism>
<sequence>MSSKDGGLTDTGAQYLTRVAACAVGEQGSAGDDMHEDIYKELQQVGLLRKMSGNIQGTRAADGDGESYICEEGMQALVEYMLTEAGVQVCCLRRLLQLKLVEDEVSVGFRTWEASFDGASERFGAVVLTQPVPQMLPLFSTGEASELLDRSGFRGKLRNVQFSSRYAMSLFFDEGDKARLDELLPFVGKYVGKDEDPDIVFISYDSAKRGAGIPSLMVHSSVPYGIKQMKQGASLQAVQAEMLESLRRVMPALPAPEEVAIYPWEHSQVRYPLDLPDGAACVVLNDVQGAASAPLVLAGDAFSSLGSRFDGCAQSGEHAARALLGASRTQR</sequence>
<proteinExistence type="predicted"/>
<dbReference type="GO" id="GO:0016651">
    <property type="term" value="F:oxidoreductase activity, acting on NAD(P)H"/>
    <property type="evidence" value="ECO:0007669"/>
    <property type="project" value="InterPro"/>
</dbReference>
<evidence type="ECO:0000259" key="1">
    <source>
        <dbReference type="Pfam" id="PF01593"/>
    </source>
</evidence>
<reference evidence="2" key="1">
    <citation type="submission" date="2021-01" db="EMBL/GenBank/DDBJ databases">
        <authorList>
            <person name="Corre E."/>
            <person name="Pelletier E."/>
            <person name="Niang G."/>
            <person name="Scheremetjew M."/>
            <person name="Finn R."/>
            <person name="Kale V."/>
            <person name="Holt S."/>
            <person name="Cochrane G."/>
            <person name="Meng A."/>
            <person name="Brown T."/>
            <person name="Cohen L."/>
        </authorList>
    </citation>
    <scope>NUCLEOTIDE SEQUENCE</scope>
    <source>
        <strain evidence="2">CCMP645</strain>
    </source>
</reference>
<dbReference type="SUPFAM" id="SSF51905">
    <property type="entry name" value="FAD/NAD(P)-binding domain"/>
    <property type="match status" value="1"/>
</dbReference>
<dbReference type="InterPro" id="IPR036188">
    <property type="entry name" value="FAD/NAD-bd_sf"/>
</dbReference>